<evidence type="ECO:0000256" key="2">
    <source>
        <dbReference type="ARBA" id="ARBA00022980"/>
    </source>
</evidence>
<name>A0A1F5YJ10_9BACT</name>
<dbReference type="GO" id="GO:0005840">
    <property type="term" value="C:ribosome"/>
    <property type="evidence" value="ECO:0007669"/>
    <property type="project" value="UniProtKB-KW"/>
</dbReference>
<dbReference type="InterPro" id="IPR050096">
    <property type="entry name" value="Bacterial_rp_bL28"/>
</dbReference>
<sequence length="114" mass="13176">MALICQHCGRGIGYGHAVSHAKNRTRRIFKPNIQKLKVLKNGISVRLKLCTSCIQRLKKDKYLGQFRLIQYLQADQTVKEEMAKIVKKPTEEILKVEEEKRGEELKIEDIVGKK</sequence>
<accession>A0A1F5YJ10</accession>
<protein>
    <recommendedName>
        <fullName evidence="4 5">Large ribosomal subunit protein bL28</fullName>
    </recommendedName>
</protein>
<comment type="similarity">
    <text evidence="1 5">Belongs to the bacterial ribosomal protein bL28 family.</text>
</comment>
<evidence type="ECO:0000256" key="5">
    <source>
        <dbReference type="HAMAP-Rule" id="MF_00373"/>
    </source>
</evidence>
<dbReference type="EMBL" id="MFJB01000037">
    <property type="protein sequence ID" value="OGG00043.1"/>
    <property type="molecule type" value="Genomic_DNA"/>
</dbReference>
<evidence type="ECO:0000256" key="3">
    <source>
        <dbReference type="ARBA" id="ARBA00023274"/>
    </source>
</evidence>
<proteinExistence type="inferred from homology"/>
<dbReference type="InterPro" id="IPR026569">
    <property type="entry name" value="Ribosomal_bL28"/>
</dbReference>
<dbReference type="Pfam" id="PF00830">
    <property type="entry name" value="Ribosomal_L28"/>
    <property type="match status" value="1"/>
</dbReference>
<organism evidence="6 7">
    <name type="scientific">Candidatus Gottesmanbacteria bacterium RBG_16_38_7b</name>
    <dbReference type="NCBI Taxonomy" id="1798372"/>
    <lineage>
        <taxon>Bacteria</taxon>
        <taxon>Candidatus Gottesmaniibacteriota</taxon>
    </lineage>
</organism>
<dbReference type="PANTHER" id="PTHR39080:SF1">
    <property type="entry name" value="LARGE RIBOSOMAL SUBUNIT PROTEIN BL28A"/>
    <property type="match status" value="1"/>
</dbReference>
<dbReference type="Proteomes" id="UP000177396">
    <property type="component" value="Unassembled WGS sequence"/>
</dbReference>
<dbReference type="InterPro" id="IPR037147">
    <property type="entry name" value="Ribosomal_bL28_sf"/>
</dbReference>
<dbReference type="InterPro" id="IPR034704">
    <property type="entry name" value="Ribosomal_bL28/bL31-like_sf"/>
</dbReference>
<dbReference type="Gene3D" id="2.30.170.40">
    <property type="entry name" value="Ribosomal protein L28/L24"/>
    <property type="match status" value="1"/>
</dbReference>
<dbReference type="AlphaFoldDB" id="A0A1F5YJ10"/>
<evidence type="ECO:0000313" key="7">
    <source>
        <dbReference type="Proteomes" id="UP000177396"/>
    </source>
</evidence>
<reference evidence="6 7" key="1">
    <citation type="journal article" date="2016" name="Nat. Commun.">
        <title>Thousands of microbial genomes shed light on interconnected biogeochemical processes in an aquifer system.</title>
        <authorList>
            <person name="Anantharaman K."/>
            <person name="Brown C.T."/>
            <person name="Hug L.A."/>
            <person name="Sharon I."/>
            <person name="Castelle C.J."/>
            <person name="Probst A.J."/>
            <person name="Thomas B.C."/>
            <person name="Singh A."/>
            <person name="Wilkins M.J."/>
            <person name="Karaoz U."/>
            <person name="Brodie E.L."/>
            <person name="Williams K.H."/>
            <person name="Hubbard S.S."/>
            <person name="Banfield J.F."/>
        </authorList>
    </citation>
    <scope>NUCLEOTIDE SEQUENCE [LARGE SCALE GENOMIC DNA]</scope>
</reference>
<evidence type="ECO:0000313" key="6">
    <source>
        <dbReference type="EMBL" id="OGG00043.1"/>
    </source>
</evidence>
<dbReference type="GO" id="GO:0003735">
    <property type="term" value="F:structural constituent of ribosome"/>
    <property type="evidence" value="ECO:0007669"/>
    <property type="project" value="InterPro"/>
</dbReference>
<dbReference type="HAMAP" id="MF_00373">
    <property type="entry name" value="Ribosomal_bL28"/>
    <property type="match status" value="1"/>
</dbReference>
<dbReference type="InterPro" id="IPR001383">
    <property type="entry name" value="Ribosomal_bL28_bact-type"/>
</dbReference>
<dbReference type="NCBIfam" id="TIGR00009">
    <property type="entry name" value="L28"/>
    <property type="match status" value="1"/>
</dbReference>
<comment type="caution">
    <text evidence="6">The sequence shown here is derived from an EMBL/GenBank/DDBJ whole genome shotgun (WGS) entry which is preliminary data.</text>
</comment>
<keyword evidence="2 5" id="KW-0689">Ribosomal protein</keyword>
<gene>
    <name evidence="5" type="primary">rpmB</name>
    <name evidence="6" type="ORF">A2153_00980</name>
</gene>
<evidence type="ECO:0000256" key="1">
    <source>
        <dbReference type="ARBA" id="ARBA00008760"/>
    </source>
</evidence>
<keyword evidence="3 5" id="KW-0687">Ribonucleoprotein</keyword>
<dbReference type="GO" id="GO:1990904">
    <property type="term" value="C:ribonucleoprotein complex"/>
    <property type="evidence" value="ECO:0007669"/>
    <property type="project" value="UniProtKB-KW"/>
</dbReference>
<evidence type="ECO:0000256" key="4">
    <source>
        <dbReference type="ARBA" id="ARBA00035174"/>
    </source>
</evidence>
<dbReference type="SUPFAM" id="SSF143800">
    <property type="entry name" value="L28p-like"/>
    <property type="match status" value="1"/>
</dbReference>
<dbReference type="PANTHER" id="PTHR39080">
    <property type="entry name" value="50S RIBOSOMAL PROTEIN L28"/>
    <property type="match status" value="1"/>
</dbReference>
<dbReference type="GO" id="GO:0006412">
    <property type="term" value="P:translation"/>
    <property type="evidence" value="ECO:0007669"/>
    <property type="project" value="UniProtKB-UniRule"/>
</dbReference>